<evidence type="ECO:0000313" key="3">
    <source>
        <dbReference type="Proteomes" id="UP001203338"/>
    </source>
</evidence>
<evidence type="ECO:0000313" key="2">
    <source>
        <dbReference type="EMBL" id="MCL6269093.1"/>
    </source>
</evidence>
<reference evidence="2 3" key="1">
    <citation type="submission" date="2022-05" db="EMBL/GenBank/DDBJ databases">
        <authorList>
            <person name="Park J.-S."/>
        </authorList>
    </citation>
    <scope>NUCLEOTIDE SEQUENCE [LARGE SCALE GENOMIC DNA]</scope>
    <source>
        <strain evidence="2 3">2012CJ34-2</strain>
    </source>
</reference>
<dbReference type="EMBL" id="JAMFLX010000004">
    <property type="protein sequence ID" value="MCL6269093.1"/>
    <property type="molecule type" value="Genomic_DNA"/>
</dbReference>
<sequence length="108" mass="12462">METTNLFTEAPFNPDSEYLDRILEKPGLKLERIVSHGHRTPDGEWYDQAADEWVVLLSGAATLLFEKDNQLIEMNPGDHILIPAHCRHRVERTEENRESVWLALHVTS</sequence>
<dbReference type="Proteomes" id="UP001203338">
    <property type="component" value="Unassembled WGS sequence"/>
</dbReference>
<evidence type="ECO:0000259" key="1">
    <source>
        <dbReference type="Pfam" id="PF07883"/>
    </source>
</evidence>
<dbReference type="Pfam" id="PF07883">
    <property type="entry name" value="Cupin_2"/>
    <property type="match status" value="1"/>
</dbReference>
<dbReference type="InterPro" id="IPR013096">
    <property type="entry name" value="Cupin_2"/>
</dbReference>
<gene>
    <name evidence="2" type="ORF">M3P05_03940</name>
</gene>
<name>A0ABT0PCR6_9GAMM</name>
<keyword evidence="3" id="KW-1185">Reference proteome</keyword>
<dbReference type="SUPFAM" id="SSF51182">
    <property type="entry name" value="RmlC-like cupins"/>
    <property type="match status" value="1"/>
</dbReference>
<dbReference type="Gene3D" id="2.60.120.10">
    <property type="entry name" value="Jelly Rolls"/>
    <property type="match status" value="1"/>
</dbReference>
<protein>
    <submittedName>
        <fullName evidence="2">Cupin domain-containing protein</fullName>
    </submittedName>
</protein>
<proteinExistence type="predicted"/>
<feature type="domain" description="Cupin type-2" evidence="1">
    <location>
        <begin position="48"/>
        <end position="103"/>
    </location>
</feature>
<dbReference type="InterPro" id="IPR014710">
    <property type="entry name" value="RmlC-like_jellyroll"/>
</dbReference>
<organism evidence="2 3">
    <name type="scientific">Parendozoicomonas callyspongiae</name>
    <dbReference type="NCBI Taxonomy" id="2942213"/>
    <lineage>
        <taxon>Bacteria</taxon>
        <taxon>Pseudomonadati</taxon>
        <taxon>Pseudomonadota</taxon>
        <taxon>Gammaproteobacteria</taxon>
        <taxon>Oceanospirillales</taxon>
        <taxon>Endozoicomonadaceae</taxon>
        <taxon>Parendozoicomonas</taxon>
    </lineage>
</organism>
<comment type="caution">
    <text evidence="2">The sequence shown here is derived from an EMBL/GenBank/DDBJ whole genome shotgun (WGS) entry which is preliminary data.</text>
</comment>
<accession>A0ABT0PCR6</accession>
<dbReference type="CDD" id="cd06981">
    <property type="entry name" value="cupin_reut_a1446"/>
    <property type="match status" value="1"/>
</dbReference>
<dbReference type="RefSeq" id="WP_249697964.1">
    <property type="nucleotide sequence ID" value="NZ_JAMFLX010000004.1"/>
</dbReference>
<dbReference type="InterPro" id="IPR011051">
    <property type="entry name" value="RmlC_Cupin_sf"/>
</dbReference>